<dbReference type="EMBL" id="JACQPB010000013">
    <property type="protein sequence ID" value="MBI4210075.1"/>
    <property type="molecule type" value="Genomic_DNA"/>
</dbReference>
<accession>A0A8T3YJ49</accession>
<organism evidence="2 3">
    <name type="scientific">Candidatus Iainarchaeum sp</name>
    <dbReference type="NCBI Taxonomy" id="3101447"/>
    <lineage>
        <taxon>Archaea</taxon>
        <taxon>Candidatus Iainarchaeota</taxon>
        <taxon>Candidatus Iainarchaeia</taxon>
        <taxon>Candidatus Iainarchaeales</taxon>
        <taxon>Candidatus Iainarchaeaceae</taxon>
        <taxon>Candidatus Iainarchaeum</taxon>
    </lineage>
</organism>
<feature type="region of interest" description="Disordered" evidence="1">
    <location>
        <begin position="72"/>
        <end position="91"/>
    </location>
</feature>
<evidence type="ECO:0000313" key="3">
    <source>
        <dbReference type="Proteomes" id="UP000732298"/>
    </source>
</evidence>
<protein>
    <submittedName>
        <fullName evidence="2">Uncharacterized protein</fullName>
    </submittedName>
</protein>
<proteinExistence type="predicted"/>
<evidence type="ECO:0000256" key="1">
    <source>
        <dbReference type="SAM" id="MobiDB-lite"/>
    </source>
</evidence>
<reference evidence="2" key="1">
    <citation type="submission" date="2020-07" db="EMBL/GenBank/DDBJ databases">
        <title>Huge and variable diversity of episymbiotic CPR bacteria and DPANN archaea in groundwater ecosystems.</title>
        <authorList>
            <person name="He C.Y."/>
            <person name="Keren R."/>
            <person name="Whittaker M."/>
            <person name="Farag I.F."/>
            <person name="Doudna J."/>
            <person name="Cate J.H.D."/>
            <person name="Banfield J.F."/>
        </authorList>
    </citation>
    <scope>NUCLEOTIDE SEQUENCE</scope>
    <source>
        <strain evidence="2">NC_groundwater_1296_Ag_S-0.2um_52_80</strain>
    </source>
</reference>
<dbReference type="AlphaFoldDB" id="A0A8T3YJ49"/>
<feature type="compositionally biased region" description="Basic residues" evidence="1">
    <location>
        <begin position="14"/>
        <end position="24"/>
    </location>
</feature>
<comment type="caution">
    <text evidence="2">The sequence shown here is derived from an EMBL/GenBank/DDBJ whole genome shotgun (WGS) entry which is preliminary data.</text>
</comment>
<sequence>MPRRTSVAGEQRRIRNKMARHQRRPVRYTEVDEFGTTNPPVSFMKVRQRSRFKQKVGRVAPGVEIKVKKELSGSGGLHLMHSRPEEGHVPQLPIEKAIRQFSRATRNPRTRQNVYK</sequence>
<dbReference type="Proteomes" id="UP000732298">
    <property type="component" value="Unassembled WGS sequence"/>
</dbReference>
<gene>
    <name evidence="2" type="ORF">HY544_01030</name>
</gene>
<evidence type="ECO:0000313" key="2">
    <source>
        <dbReference type="EMBL" id="MBI4210075.1"/>
    </source>
</evidence>
<name>A0A8T3YJ49_9ARCH</name>
<feature type="region of interest" description="Disordered" evidence="1">
    <location>
        <begin position="1"/>
        <end position="24"/>
    </location>
</feature>